<dbReference type="AlphaFoldDB" id="A0A5U8K6I0"/>
<name>A0A5U8K6I0_SALEB</name>
<dbReference type="EMBL" id="AAGTQF010000037">
    <property type="protein sequence ID" value="EBR8572846.1"/>
    <property type="molecule type" value="Genomic_DNA"/>
</dbReference>
<dbReference type="Proteomes" id="UP000839708">
    <property type="component" value="Unassembled WGS sequence"/>
</dbReference>
<dbReference type="EMBL" id="AAKVUB010000038">
    <property type="protein sequence ID" value="ECW2470788.1"/>
    <property type="molecule type" value="Genomic_DNA"/>
</dbReference>
<keyword evidence="1" id="KW-0812">Transmembrane</keyword>
<accession>A0A5U8K6I0</accession>
<sequence>MNNFFAPQKRISLYKKLHTDLSGGHICPDEILQICRSERVPAIEENLITAAISSGRCADGLHFAWHIANCSYEIRKNVLTQIIGPVILLTLSALIIFSMR</sequence>
<comment type="caution">
    <text evidence="2">The sequence shown here is derived from an EMBL/GenBank/DDBJ whole genome shotgun (WGS) entry which is preliminary data.</text>
</comment>
<evidence type="ECO:0000313" key="3">
    <source>
        <dbReference type="EMBL" id="ECW2470788.1"/>
    </source>
</evidence>
<proteinExistence type="predicted"/>
<dbReference type="Proteomes" id="UP000839733">
    <property type="component" value="Unassembled WGS sequence"/>
</dbReference>
<evidence type="ECO:0000256" key="1">
    <source>
        <dbReference type="SAM" id="Phobius"/>
    </source>
</evidence>
<protein>
    <submittedName>
        <fullName evidence="2">Uncharacterized protein</fullName>
    </submittedName>
</protein>
<evidence type="ECO:0000313" key="2">
    <source>
        <dbReference type="EMBL" id="EBR8572846.1"/>
    </source>
</evidence>
<feature type="transmembrane region" description="Helical" evidence="1">
    <location>
        <begin position="78"/>
        <end position="99"/>
    </location>
</feature>
<gene>
    <name evidence="2" type="ORF">DOV67_14910</name>
    <name evidence="3" type="ORF">EZX71_23125</name>
</gene>
<keyword evidence="1" id="KW-1133">Transmembrane helix</keyword>
<organism evidence="2">
    <name type="scientific">Salmonella enterica subsp. enterica serovar Java</name>
    <dbReference type="NCBI Taxonomy" id="224729"/>
    <lineage>
        <taxon>Bacteria</taxon>
        <taxon>Pseudomonadati</taxon>
        <taxon>Pseudomonadota</taxon>
        <taxon>Gammaproteobacteria</taxon>
        <taxon>Enterobacterales</taxon>
        <taxon>Enterobacteriaceae</taxon>
        <taxon>Salmonella</taxon>
    </lineage>
</organism>
<keyword evidence="1" id="KW-0472">Membrane</keyword>
<reference evidence="2" key="1">
    <citation type="submission" date="2018-06" db="EMBL/GenBank/DDBJ databases">
        <authorList>
            <person name="Ashton P.M."/>
            <person name="Dallman T."/>
            <person name="Nair S."/>
            <person name="De Pinna E."/>
            <person name="Peters T."/>
            <person name="Grant K."/>
        </authorList>
    </citation>
    <scope>NUCLEOTIDE SEQUENCE [LARGE SCALE GENOMIC DNA]</scope>
    <source>
        <strain evidence="3">367309</strain>
        <strain evidence="2">498895</strain>
    </source>
</reference>